<protein>
    <submittedName>
        <fullName evidence="1">Uncharacterized protein</fullName>
    </submittedName>
</protein>
<proteinExistence type="predicted"/>
<dbReference type="AlphaFoldDB" id="A0A7S0ZTP3"/>
<dbReference type="EMBL" id="HBFQ01009162">
    <property type="protein sequence ID" value="CAD8832073.1"/>
    <property type="molecule type" value="Transcribed_RNA"/>
</dbReference>
<sequence>MPSGLGARLHSGHRDDADFVVGGRYAVRSATHLFLSPAFDEPATQLLAKEVVLLISIQEDLPASRGLVAPKPPHFPGWLSLDADTLYKRRLEGSWVVGGRYALQHGALLREGTSLNSALITEIHPFVEVTILELGLNGDLATRQPLRLRARVSLADNTVGWMSPETSDGFRLLNSVNLLSEAQPRQRFGQLSHFVSRWRNSSTGDPSENMKDDADSTPWEVGGQYRVLKALVVRQDAKLRSKEVSKVKAGSLVTIKELSFSEEAGLGWCPTALVTVDGEREQQGWLPCLDKNGTYLLDPRNQLHFDKIVDRLRQEEHTQSAVRVVGTEFCMPVDDEGSSSGEADVNESVVACSETSQTDAVKPLLMEPSHPPEPARILSLEDRAVVQDEGFGCCSLSCSPSKREHLWGF</sequence>
<name>A0A7S0ZTP3_NOCSC</name>
<accession>A0A7S0ZTP3</accession>
<evidence type="ECO:0000313" key="1">
    <source>
        <dbReference type="EMBL" id="CAD8832073.1"/>
    </source>
</evidence>
<organism evidence="1">
    <name type="scientific">Noctiluca scintillans</name>
    <name type="common">Sea sparkle</name>
    <name type="synonym">Red tide dinoflagellate</name>
    <dbReference type="NCBI Taxonomy" id="2966"/>
    <lineage>
        <taxon>Eukaryota</taxon>
        <taxon>Sar</taxon>
        <taxon>Alveolata</taxon>
        <taxon>Dinophyceae</taxon>
        <taxon>Noctilucales</taxon>
        <taxon>Noctilucaceae</taxon>
        <taxon>Noctiluca</taxon>
    </lineage>
</organism>
<reference evidence="1" key="1">
    <citation type="submission" date="2021-01" db="EMBL/GenBank/DDBJ databases">
        <authorList>
            <person name="Corre E."/>
            <person name="Pelletier E."/>
            <person name="Niang G."/>
            <person name="Scheremetjew M."/>
            <person name="Finn R."/>
            <person name="Kale V."/>
            <person name="Holt S."/>
            <person name="Cochrane G."/>
            <person name="Meng A."/>
            <person name="Brown T."/>
            <person name="Cohen L."/>
        </authorList>
    </citation>
    <scope>NUCLEOTIDE SEQUENCE</scope>
</reference>
<gene>
    <name evidence="1" type="ORF">NSCI0253_LOCUS6420</name>
</gene>